<keyword evidence="1" id="KW-1133">Transmembrane helix</keyword>
<feature type="non-terminal residue" evidence="2">
    <location>
        <position position="1"/>
    </location>
</feature>
<keyword evidence="3" id="KW-1185">Reference proteome</keyword>
<protein>
    <submittedName>
        <fullName evidence="2">Uncharacterized protein</fullName>
    </submittedName>
</protein>
<name>A0A5C3LHB6_9AGAR</name>
<dbReference type="OrthoDB" id="3268450at2759"/>
<keyword evidence="1" id="KW-0812">Transmembrane</keyword>
<evidence type="ECO:0000313" key="2">
    <source>
        <dbReference type="EMBL" id="TFK32257.1"/>
    </source>
</evidence>
<feature type="non-terminal residue" evidence="2">
    <location>
        <position position="71"/>
    </location>
</feature>
<accession>A0A5C3LHB6</accession>
<feature type="transmembrane region" description="Helical" evidence="1">
    <location>
        <begin position="32"/>
        <end position="53"/>
    </location>
</feature>
<dbReference type="EMBL" id="ML213680">
    <property type="protein sequence ID" value="TFK32257.1"/>
    <property type="molecule type" value="Genomic_DNA"/>
</dbReference>
<sequence length="71" mass="8168">HPKVTAYRLIVIVLTFGFGLAKAIVTYQGKAIYSVTLEWIFGVVIFLFLYWLGLYENSCTKTMPSLFHVDY</sequence>
<organism evidence="2 3">
    <name type="scientific">Crucibulum laeve</name>
    <dbReference type="NCBI Taxonomy" id="68775"/>
    <lineage>
        <taxon>Eukaryota</taxon>
        <taxon>Fungi</taxon>
        <taxon>Dikarya</taxon>
        <taxon>Basidiomycota</taxon>
        <taxon>Agaricomycotina</taxon>
        <taxon>Agaricomycetes</taxon>
        <taxon>Agaricomycetidae</taxon>
        <taxon>Agaricales</taxon>
        <taxon>Agaricineae</taxon>
        <taxon>Nidulariaceae</taxon>
        <taxon>Crucibulum</taxon>
    </lineage>
</organism>
<evidence type="ECO:0000256" key="1">
    <source>
        <dbReference type="SAM" id="Phobius"/>
    </source>
</evidence>
<feature type="transmembrane region" description="Helical" evidence="1">
    <location>
        <begin position="6"/>
        <end position="25"/>
    </location>
</feature>
<gene>
    <name evidence="2" type="ORF">BDQ12DRAFT_566462</name>
</gene>
<reference evidence="2 3" key="1">
    <citation type="journal article" date="2019" name="Nat. Ecol. Evol.">
        <title>Megaphylogeny resolves global patterns of mushroom evolution.</title>
        <authorList>
            <person name="Varga T."/>
            <person name="Krizsan K."/>
            <person name="Foldi C."/>
            <person name="Dima B."/>
            <person name="Sanchez-Garcia M."/>
            <person name="Sanchez-Ramirez S."/>
            <person name="Szollosi G.J."/>
            <person name="Szarkandi J.G."/>
            <person name="Papp V."/>
            <person name="Albert L."/>
            <person name="Andreopoulos W."/>
            <person name="Angelini C."/>
            <person name="Antonin V."/>
            <person name="Barry K.W."/>
            <person name="Bougher N.L."/>
            <person name="Buchanan P."/>
            <person name="Buyck B."/>
            <person name="Bense V."/>
            <person name="Catcheside P."/>
            <person name="Chovatia M."/>
            <person name="Cooper J."/>
            <person name="Damon W."/>
            <person name="Desjardin D."/>
            <person name="Finy P."/>
            <person name="Geml J."/>
            <person name="Haridas S."/>
            <person name="Hughes K."/>
            <person name="Justo A."/>
            <person name="Karasinski D."/>
            <person name="Kautmanova I."/>
            <person name="Kiss B."/>
            <person name="Kocsube S."/>
            <person name="Kotiranta H."/>
            <person name="LaButti K.M."/>
            <person name="Lechner B.E."/>
            <person name="Liimatainen K."/>
            <person name="Lipzen A."/>
            <person name="Lukacs Z."/>
            <person name="Mihaltcheva S."/>
            <person name="Morgado L.N."/>
            <person name="Niskanen T."/>
            <person name="Noordeloos M.E."/>
            <person name="Ohm R.A."/>
            <person name="Ortiz-Santana B."/>
            <person name="Ovrebo C."/>
            <person name="Racz N."/>
            <person name="Riley R."/>
            <person name="Savchenko A."/>
            <person name="Shiryaev A."/>
            <person name="Soop K."/>
            <person name="Spirin V."/>
            <person name="Szebenyi C."/>
            <person name="Tomsovsky M."/>
            <person name="Tulloss R.E."/>
            <person name="Uehling J."/>
            <person name="Grigoriev I.V."/>
            <person name="Vagvolgyi C."/>
            <person name="Papp T."/>
            <person name="Martin F.M."/>
            <person name="Miettinen O."/>
            <person name="Hibbett D.S."/>
            <person name="Nagy L.G."/>
        </authorList>
    </citation>
    <scope>NUCLEOTIDE SEQUENCE [LARGE SCALE GENOMIC DNA]</scope>
    <source>
        <strain evidence="2 3">CBS 166.37</strain>
    </source>
</reference>
<proteinExistence type="predicted"/>
<evidence type="ECO:0000313" key="3">
    <source>
        <dbReference type="Proteomes" id="UP000308652"/>
    </source>
</evidence>
<dbReference type="AlphaFoldDB" id="A0A5C3LHB6"/>
<dbReference type="Proteomes" id="UP000308652">
    <property type="component" value="Unassembled WGS sequence"/>
</dbReference>
<keyword evidence="1" id="KW-0472">Membrane</keyword>